<dbReference type="EMBL" id="JXTC01000035">
    <property type="protein sequence ID" value="PON96839.1"/>
    <property type="molecule type" value="Genomic_DNA"/>
</dbReference>
<name>A0A2P5FGC1_TREOI</name>
<evidence type="ECO:0000313" key="3">
    <source>
        <dbReference type="Proteomes" id="UP000237000"/>
    </source>
</evidence>
<protein>
    <submittedName>
        <fullName evidence="2">Uncharacterized protein</fullName>
    </submittedName>
</protein>
<feature type="transmembrane region" description="Helical" evidence="1">
    <location>
        <begin position="81"/>
        <end position="99"/>
    </location>
</feature>
<keyword evidence="1" id="KW-1133">Transmembrane helix</keyword>
<comment type="caution">
    <text evidence="2">The sequence shown here is derived from an EMBL/GenBank/DDBJ whole genome shotgun (WGS) entry which is preliminary data.</text>
</comment>
<keyword evidence="1" id="KW-0472">Membrane</keyword>
<keyword evidence="3" id="KW-1185">Reference proteome</keyword>
<gene>
    <name evidence="2" type="ORF">TorRG33x02_072180</name>
</gene>
<feature type="non-terminal residue" evidence="2">
    <location>
        <position position="1"/>
    </location>
</feature>
<proteinExistence type="predicted"/>
<sequence>SDQQKRKIEMTHKFQTLTIYQISSFAFRSKLISSDSMTSDVSWAYSMGFSSGYREGFGGIGRYSTSPSSISMTLFIEGRSLGFNCIHHSATIIIFFVVFESPSSISSISTTFFPLLN</sequence>
<reference evidence="3" key="1">
    <citation type="submission" date="2016-06" db="EMBL/GenBank/DDBJ databases">
        <title>Parallel loss of symbiosis genes in relatives of nitrogen-fixing non-legume Parasponia.</title>
        <authorList>
            <person name="Van Velzen R."/>
            <person name="Holmer R."/>
            <person name="Bu F."/>
            <person name="Rutten L."/>
            <person name="Van Zeijl A."/>
            <person name="Liu W."/>
            <person name="Santuari L."/>
            <person name="Cao Q."/>
            <person name="Sharma T."/>
            <person name="Shen D."/>
            <person name="Roswanjaya Y."/>
            <person name="Wardhani T."/>
            <person name="Kalhor M.S."/>
            <person name="Jansen J."/>
            <person name="Van den Hoogen J."/>
            <person name="Gungor B."/>
            <person name="Hartog M."/>
            <person name="Hontelez J."/>
            <person name="Verver J."/>
            <person name="Yang W.-C."/>
            <person name="Schijlen E."/>
            <person name="Repin R."/>
            <person name="Schilthuizen M."/>
            <person name="Schranz E."/>
            <person name="Heidstra R."/>
            <person name="Miyata K."/>
            <person name="Fedorova E."/>
            <person name="Kohlen W."/>
            <person name="Bisseling T."/>
            <person name="Smit S."/>
            <person name="Geurts R."/>
        </authorList>
    </citation>
    <scope>NUCLEOTIDE SEQUENCE [LARGE SCALE GENOMIC DNA]</scope>
    <source>
        <strain evidence="3">cv. RG33-2</strain>
    </source>
</reference>
<dbReference type="AlphaFoldDB" id="A0A2P5FGC1"/>
<accession>A0A2P5FGC1</accession>
<evidence type="ECO:0000313" key="2">
    <source>
        <dbReference type="EMBL" id="PON96839.1"/>
    </source>
</evidence>
<dbReference type="InParanoid" id="A0A2P5FGC1"/>
<evidence type="ECO:0000256" key="1">
    <source>
        <dbReference type="SAM" id="Phobius"/>
    </source>
</evidence>
<dbReference type="Proteomes" id="UP000237000">
    <property type="component" value="Unassembled WGS sequence"/>
</dbReference>
<keyword evidence="1" id="KW-0812">Transmembrane</keyword>
<organism evidence="2 3">
    <name type="scientific">Trema orientale</name>
    <name type="common">Charcoal tree</name>
    <name type="synonym">Celtis orientalis</name>
    <dbReference type="NCBI Taxonomy" id="63057"/>
    <lineage>
        <taxon>Eukaryota</taxon>
        <taxon>Viridiplantae</taxon>
        <taxon>Streptophyta</taxon>
        <taxon>Embryophyta</taxon>
        <taxon>Tracheophyta</taxon>
        <taxon>Spermatophyta</taxon>
        <taxon>Magnoliopsida</taxon>
        <taxon>eudicotyledons</taxon>
        <taxon>Gunneridae</taxon>
        <taxon>Pentapetalae</taxon>
        <taxon>rosids</taxon>
        <taxon>fabids</taxon>
        <taxon>Rosales</taxon>
        <taxon>Cannabaceae</taxon>
        <taxon>Trema</taxon>
    </lineage>
</organism>